<comment type="caution">
    <text evidence="3">The sequence shown here is derived from an EMBL/GenBank/DDBJ whole genome shotgun (WGS) entry which is preliminary data.</text>
</comment>
<dbReference type="InterPro" id="IPR001387">
    <property type="entry name" value="Cro/C1-type_HTH"/>
</dbReference>
<dbReference type="SUPFAM" id="SSF47413">
    <property type="entry name" value="lambda repressor-like DNA-binding domains"/>
    <property type="match status" value="1"/>
</dbReference>
<dbReference type="InterPro" id="IPR010982">
    <property type="entry name" value="Lambda_DNA-bd_dom_sf"/>
</dbReference>
<dbReference type="SMART" id="SM00530">
    <property type="entry name" value="HTH_XRE"/>
    <property type="match status" value="1"/>
</dbReference>
<keyword evidence="1" id="KW-0238">DNA-binding</keyword>
<dbReference type="PANTHER" id="PTHR46797:SF1">
    <property type="entry name" value="METHYLPHOSPHONATE SYNTHASE"/>
    <property type="match status" value="1"/>
</dbReference>
<dbReference type="AlphaFoldDB" id="A0A941GKL0"/>
<evidence type="ECO:0000259" key="2">
    <source>
        <dbReference type="PROSITE" id="PS50943"/>
    </source>
</evidence>
<dbReference type="RefSeq" id="WP_212120396.1">
    <property type="nucleotide sequence ID" value="NZ_JAGTPX020000021.1"/>
</dbReference>
<feature type="domain" description="HTH cro/C1-type" evidence="2">
    <location>
        <begin position="10"/>
        <end position="65"/>
    </location>
</feature>
<gene>
    <name evidence="3" type="ORF">KD144_17470</name>
</gene>
<name>A0A941GKL0_NIACI</name>
<organism evidence="3">
    <name type="scientific">Niallia circulans</name>
    <name type="common">Bacillus circulans</name>
    <dbReference type="NCBI Taxonomy" id="1397"/>
    <lineage>
        <taxon>Bacteria</taxon>
        <taxon>Bacillati</taxon>
        <taxon>Bacillota</taxon>
        <taxon>Bacilli</taxon>
        <taxon>Bacillales</taxon>
        <taxon>Bacillaceae</taxon>
        <taxon>Niallia</taxon>
    </lineage>
</organism>
<dbReference type="GO" id="GO:0003677">
    <property type="term" value="F:DNA binding"/>
    <property type="evidence" value="ECO:0007669"/>
    <property type="project" value="UniProtKB-KW"/>
</dbReference>
<dbReference type="Gene3D" id="1.10.260.40">
    <property type="entry name" value="lambda repressor-like DNA-binding domains"/>
    <property type="match status" value="1"/>
</dbReference>
<dbReference type="InterPro" id="IPR050807">
    <property type="entry name" value="TransReg_Diox_bact_type"/>
</dbReference>
<evidence type="ECO:0000256" key="1">
    <source>
        <dbReference type="ARBA" id="ARBA00023125"/>
    </source>
</evidence>
<accession>A0A941GKL0</accession>
<dbReference type="GO" id="GO:0005829">
    <property type="term" value="C:cytosol"/>
    <property type="evidence" value="ECO:0007669"/>
    <property type="project" value="TreeGrafter"/>
</dbReference>
<proteinExistence type="predicted"/>
<reference evidence="3" key="1">
    <citation type="submission" date="2021-04" db="EMBL/GenBank/DDBJ databases">
        <title>Genomic analysis of electroactive and textile dye degrading Bacillus circulans strain: DC10 isolated from constructed wetland-microbial fuel cells treating textile dye wastewaters.</title>
        <authorList>
            <person name="Patel D.U."/>
            <person name="Desai C.R."/>
        </authorList>
    </citation>
    <scope>NUCLEOTIDE SEQUENCE</scope>
    <source>
        <strain evidence="3">DC10</strain>
    </source>
</reference>
<protein>
    <submittedName>
        <fullName evidence="3">Helix-turn-helix transcriptional regulator</fullName>
    </submittedName>
</protein>
<dbReference type="PANTHER" id="PTHR46797">
    <property type="entry name" value="HTH-TYPE TRANSCRIPTIONAL REGULATOR"/>
    <property type="match status" value="1"/>
</dbReference>
<evidence type="ECO:0000313" key="3">
    <source>
        <dbReference type="EMBL" id="MBR8671330.1"/>
    </source>
</evidence>
<sequence>MDPIEFGEYLKKLRKDLGYTLTELSKLSGVSQPYLSQMEGGKRGIPSTETLRKIAEPLDINYSELLIKAGHITDEEWKRAFIEEDFHVDNARVSERALVNREQKGPDLKSLLLRASESRPVFFNGYELSSDECIRLLGVIRAMFPNYENKQ</sequence>
<dbReference type="PROSITE" id="PS50943">
    <property type="entry name" value="HTH_CROC1"/>
    <property type="match status" value="1"/>
</dbReference>
<dbReference type="Pfam" id="PF01381">
    <property type="entry name" value="HTH_3"/>
    <property type="match status" value="1"/>
</dbReference>
<dbReference type="GO" id="GO:0003700">
    <property type="term" value="F:DNA-binding transcription factor activity"/>
    <property type="evidence" value="ECO:0007669"/>
    <property type="project" value="TreeGrafter"/>
</dbReference>
<dbReference type="EMBL" id="JAGTPX010000020">
    <property type="protein sequence ID" value="MBR8671330.1"/>
    <property type="molecule type" value="Genomic_DNA"/>
</dbReference>
<dbReference type="CDD" id="cd00093">
    <property type="entry name" value="HTH_XRE"/>
    <property type="match status" value="1"/>
</dbReference>